<dbReference type="AlphaFoldDB" id="A0A3Q9BLY9"/>
<keyword evidence="1" id="KW-0732">Signal</keyword>
<feature type="signal peptide" evidence="1">
    <location>
        <begin position="1"/>
        <end position="26"/>
    </location>
</feature>
<dbReference type="InterPro" id="IPR007487">
    <property type="entry name" value="ABC_transpt-TYRBP-like"/>
</dbReference>
<dbReference type="OrthoDB" id="9776955at2"/>
<dbReference type="Gene3D" id="3.40.50.2300">
    <property type="match status" value="2"/>
</dbReference>
<dbReference type="PANTHER" id="PTHR35271:SF1">
    <property type="entry name" value="ABC TRANSPORTER, SUBSTRATE-BINDING LIPOPROTEIN"/>
    <property type="match status" value="1"/>
</dbReference>
<dbReference type="NCBIfam" id="NF041285">
    <property type="entry name" value="ABC_SBP_TrpX"/>
    <property type="match status" value="1"/>
</dbReference>
<dbReference type="InterPro" id="IPR028082">
    <property type="entry name" value="Peripla_BP_I"/>
</dbReference>
<gene>
    <name evidence="2" type="ORF">EJN90_12595</name>
</gene>
<evidence type="ECO:0000256" key="1">
    <source>
        <dbReference type="SAM" id="SignalP"/>
    </source>
</evidence>
<dbReference type="InterPro" id="IPR047776">
    <property type="entry name" value="ABC_SBP_TrpX-like"/>
</dbReference>
<dbReference type="EMBL" id="CP034465">
    <property type="protein sequence ID" value="AZP05416.1"/>
    <property type="molecule type" value="Genomic_DNA"/>
</dbReference>
<organism evidence="2 3">
    <name type="scientific">Jeotgalibaca ciconiae</name>
    <dbReference type="NCBI Taxonomy" id="2496265"/>
    <lineage>
        <taxon>Bacteria</taxon>
        <taxon>Bacillati</taxon>
        <taxon>Bacillota</taxon>
        <taxon>Bacilli</taxon>
        <taxon>Lactobacillales</taxon>
        <taxon>Carnobacteriaceae</taxon>
        <taxon>Jeotgalibaca</taxon>
    </lineage>
</organism>
<name>A0A3Q9BLY9_9LACT</name>
<dbReference type="Proteomes" id="UP000273326">
    <property type="component" value="Chromosome"/>
</dbReference>
<reference evidence="3" key="1">
    <citation type="submission" date="2018-12" db="EMBL/GenBank/DDBJ databases">
        <title>Complete genome sequencing of Jeotgalibaca sp. H21T32.</title>
        <authorList>
            <person name="Bae J.-W."/>
            <person name="Lee S.-Y."/>
        </authorList>
    </citation>
    <scope>NUCLEOTIDE SEQUENCE [LARGE SCALE GENOMIC DNA]</scope>
    <source>
        <strain evidence="3">H21T32</strain>
    </source>
</reference>
<keyword evidence="3" id="KW-1185">Reference proteome</keyword>
<sequence>MEVFLMIKNSNTFKTMVALLCSFGLAACSTVDTGEESSAASTSANDDLPYIGILQLTSHPALDAISEGVIDQLEKAGYIDGETAVIDLQNGQGDQSNLQSMTERFLANEADILVGIATPAAQTLANATQEIPIILGAVTDPIAANLVDSLETPGKNITGVSDKIPVEAQFDLIKELLPDIKTIGFLYSSSEDNSLSSAIEAEKVANSLGIEVITKTITSANDVTQTAESLAKEVDAIWVPLDNTVATSTATLISIADAHSIPVFPSVDTMVEEGGLATVGLNQYNIGIQTGEVTVAVLEGEDPSQYAIQSPNETETILNLEKALQLNIEVPDSIKDTAIIME</sequence>
<evidence type="ECO:0000313" key="3">
    <source>
        <dbReference type="Proteomes" id="UP000273326"/>
    </source>
</evidence>
<dbReference type="Pfam" id="PF04392">
    <property type="entry name" value="ABC_sub_bind"/>
    <property type="match status" value="1"/>
</dbReference>
<evidence type="ECO:0000313" key="2">
    <source>
        <dbReference type="EMBL" id="AZP05416.1"/>
    </source>
</evidence>
<proteinExistence type="predicted"/>
<dbReference type="CDD" id="cd06325">
    <property type="entry name" value="PBP1_ABC_unchar_transporter"/>
    <property type="match status" value="1"/>
</dbReference>
<dbReference type="SUPFAM" id="SSF53822">
    <property type="entry name" value="Periplasmic binding protein-like I"/>
    <property type="match status" value="1"/>
</dbReference>
<protein>
    <submittedName>
        <fullName evidence="2">ABC transporter substrate-binding protein</fullName>
    </submittedName>
</protein>
<dbReference type="KEGG" id="jeh:EJN90_12595"/>
<feature type="chain" id="PRO_5039604056" evidence="1">
    <location>
        <begin position="27"/>
        <end position="342"/>
    </location>
</feature>
<dbReference type="PANTHER" id="PTHR35271">
    <property type="entry name" value="ABC TRANSPORTER, SUBSTRATE-BINDING LIPOPROTEIN-RELATED"/>
    <property type="match status" value="1"/>
</dbReference>
<accession>A0A3Q9BLY9</accession>